<dbReference type="Gene3D" id="3.40.50.300">
    <property type="entry name" value="P-loop containing nucleotide triphosphate hydrolases"/>
    <property type="match status" value="1"/>
</dbReference>
<dbReference type="InterPro" id="IPR017871">
    <property type="entry name" value="ABC_transporter-like_CS"/>
</dbReference>
<dbReference type="SMART" id="SM00382">
    <property type="entry name" value="AAA"/>
    <property type="match status" value="1"/>
</dbReference>
<keyword evidence="3" id="KW-0547">Nucleotide-binding</keyword>
<evidence type="ECO:0000313" key="6">
    <source>
        <dbReference type="EMBL" id="MBI5248768.1"/>
    </source>
</evidence>
<evidence type="ECO:0000256" key="3">
    <source>
        <dbReference type="ARBA" id="ARBA00022741"/>
    </source>
</evidence>
<protein>
    <submittedName>
        <fullName evidence="6">ABC transporter ATP-binding protein</fullName>
    </submittedName>
</protein>
<dbReference type="Pfam" id="PF00005">
    <property type="entry name" value="ABC_tran"/>
    <property type="match status" value="1"/>
</dbReference>
<reference evidence="6" key="1">
    <citation type="submission" date="2020-07" db="EMBL/GenBank/DDBJ databases">
        <title>Huge and variable diversity of episymbiotic CPR bacteria and DPANN archaea in groundwater ecosystems.</title>
        <authorList>
            <person name="He C.Y."/>
            <person name="Keren R."/>
            <person name="Whittaker M."/>
            <person name="Farag I.F."/>
            <person name="Doudna J."/>
            <person name="Cate J.H.D."/>
            <person name="Banfield J.F."/>
        </authorList>
    </citation>
    <scope>NUCLEOTIDE SEQUENCE</scope>
    <source>
        <strain evidence="6">NC_groundwater_1664_Pr3_B-0.1um_52_9</strain>
    </source>
</reference>
<comment type="similarity">
    <text evidence="1">Belongs to the ABC transporter superfamily.</text>
</comment>
<sequence length="254" mass="28205">MNQNDVPVIVIKDLSFSYDGHPVLEDVNLSIPKGDFVSVVGPNGGGKTTLLKLILGLLRPSRGQVQVFGVTPEEARSRIGYMPQHSQLDPQFPATVLDVALMGRLGHGRPFGRYSRKDKEIVWRALEQVGLHDLRKKAFSSISGGQRQRLFIARALACEPDLLLLDEPTANLDMVMEGDLYELLHTLNQWLTVVMVSHDLGFVSRVVKNVICVKRKVLMHATSEITGEIINEIYGSPMRMVRHNGEGSCNCFSS</sequence>
<dbReference type="AlphaFoldDB" id="A0A9D6UYS9"/>
<dbReference type="PROSITE" id="PS50893">
    <property type="entry name" value="ABC_TRANSPORTER_2"/>
    <property type="match status" value="1"/>
</dbReference>
<dbReference type="EMBL" id="JACRDE010000136">
    <property type="protein sequence ID" value="MBI5248768.1"/>
    <property type="molecule type" value="Genomic_DNA"/>
</dbReference>
<evidence type="ECO:0000313" key="7">
    <source>
        <dbReference type="Proteomes" id="UP000807825"/>
    </source>
</evidence>
<dbReference type="InterPro" id="IPR003439">
    <property type="entry name" value="ABC_transporter-like_ATP-bd"/>
</dbReference>
<dbReference type="Proteomes" id="UP000807825">
    <property type="component" value="Unassembled WGS sequence"/>
</dbReference>
<dbReference type="GO" id="GO:0005524">
    <property type="term" value="F:ATP binding"/>
    <property type="evidence" value="ECO:0007669"/>
    <property type="project" value="UniProtKB-KW"/>
</dbReference>
<dbReference type="CDD" id="cd03235">
    <property type="entry name" value="ABC_Metallic_Cations"/>
    <property type="match status" value="1"/>
</dbReference>
<keyword evidence="4 6" id="KW-0067">ATP-binding</keyword>
<comment type="caution">
    <text evidence="6">The sequence shown here is derived from an EMBL/GenBank/DDBJ whole genome shotgun (WGS) entry which is preliminary data.</text>
</comment>
<feature type="domain" description="ABC transporter" evidence="5">
    <location>
        <begin position="9"/>
        <end position="240"/>
    </location>
</feature>
<proteinExistence type="inferred from homology"/>
<evidence type="ECO:0000256" key="4">
    <source>
        <dbReference type="ARBA" id="ARBA00022840"/>
    </source>
</evidence>
<accession>A0A9D6UYS9</accession>
<dbReference type="PROSITE" id="PS00211">
    <property type="entry name" value="ABC_TRANSPORTER_1"/>
    <property type="match status" value="1"/>
</dbReference>
<dbReference type="SUPFAM" id="SSF52540">
    <property type="entry name" value="P-loop containing nucleoside triphosphate hydrolases"/>
    <property type="match status" value="1"/>
</dbReference>
<evidence type="ECO:0000259" key="5">
    <source>
        <dbReference type="PROSITE" id="PS50893"/>
    </source>
</evidence>
<keyword evidence="2" id="KW-0813">Transport</keyword>
<dbReference type="PANTHER" id="PTHR42734:SF17">
    <property type="entry name" value="METAL TRANSPORT SYSTEM ATP-BINDING PROTEIN TM_0124-RELATED"/>
    <property type="match status" value="1"/>
</dbReference>
<dbReference type="InterPro" id="IPR027417">
    <property type="entry name" value="P-loop_NTPase"/>
</dbReference>
<dbReference type="PANTHER" id="PTHR42734">
    <property type="entry name" value="METAL TRANSPORT SYSTEM ATP-BINDING PROTEIN TM_0124-RELATED"/>
    <property type="match status" value="1"/>
</dbReference>
<dbReference type="GO" id="GO:0016887">
    <property type="term" value="F:ATP hydrolysis activity"/>
    <property type="evidence" value="ECO:0007669"/>
    <property type="project" value="InterPro"/>
</dbReference>
<dbReference type="FunFam" id="3.40.50.300:FF:000134">
    <property type="entry name" value="Iron-enterobactin ABC transporter ATP-binding protein"/>
    <property type="match status" value="1"/>
</dbReference>
<evidence type="ECO:0000256" key="2">
    <source>
        <dbReference type="ARBA" id="ARBA00022448"/>
    </source>
</evidence>
<evidence type="ECO:0000256" key="1">
    <source>
        <dbReference type="ARBA" id="ARBA00005417"/>
    </source>
</evidence>
<organism evidence="6 7">
    <name type="scientific">Desulfomonile tiedjei</name>
    <dbReference type="NCBI Taxonomy" id="2358"/>
    <lineage>
        <taxon>Bacteria</taxon>
        <taxon>Pseudomonadati</taxon>
        <taxon>Thermodesulfobacteriota</taxon>
        <taxon>Desulfomonilia</taxon>
        <taxon>Desulfomonilales</taxon>
        <taxon>Desulfomonilaceae</taxon>
        <taxon>Desulfomonile</taxon>
    </lineage>
</organism>
<gene>
    <name evidence="6" type="ORF">HY912_04675</name>
</gene>
<dbReference type="InterPro" id="IPR050153">
    <property type="entry name" value="Metal_Ion_Import_ABC"/>
</dbReference>
<name>A0A9D6UYS9_9BACT</name>
<dbReference type="InterPro" id="IPR003593">
    <property type="entry name" value="AAA+_ATPase"/>
</dbReference>